<evidence type="ECO:0000256" key="3">
    <source>
        <dbReference type="ARBA" id="ARBA00012759"/>
    </source>
</evidence>
<dbReference type="InterPro" id="IPR018200">
    <property type="entry name" value="USP_CS"/>
</dbReference>
<keyword evidence="5" id="KW-0833">Ubl conjugation pathway</keyword>
<dbReference type="Gene3D" id="3.90.70.10">
    <property type="entry name" value="Cysteine proteinases"/>
    <property type="match status" value="1"/>
</dbReference>
<dbReference type="GO" id="GO:0005829">
    <property type="term" value="C:cytosol"/>
    <property type="evidence" value="ECO:0007669"/>
    <property type="project" value="TreeGrafter"/>
</dbReference>
<keyword evidence="8" id="KW-0812">Transmembrane</keyword>
<dbReference type="PROSITE" id="PS50235">
    <property type="entry name" value="USP_3"/>
    <property type="match status" value="1"/>
</dbReference>
<keyword evidence="8" id="KW-0472">Membrane</keyword>
<evidence type="ECO:0000313" key="11">
    <source>
        <dbReference type="Proteomes" id="UP000728032"/>
    </source>
</evidence>
<dbReference type="SUPFAM" id="SSF54001">
    <property type="entry name" value="Cysteine proteinases"/>
    <property type="match status" value="1"/>
</dbReference>
<dbReference type="PANTHER" id="PTHR24006:SF888">
    <property type="entry name" value="UBIQUITIN CARBOXYL-TERMINAL HYDROLASE 30"/>
    <property type="match status" value="1"/>
</dbReference>
<dbReference type="PANTHER" id="PTHR24006">
    <property type="entry name" value="UBIQUITIN CARBOXYL-TERMINAL HYDROLASE"/>
    <property type="match status" value="1"/>
</dbReference>
<feature type="domain" description="USP" evidence="9">
    <location>
        <begin position="1"/>
        <end position="388"/>
    </location>
</feature>
<dbReference type="CDD" id="cd02662">
    <property type="entry name" value="Peptidase_C19F"/>
    <property type="match status" value="1"/>
</dbReference>
<evidence type="ECO:0000256" key="2">
    <source>
        <dbReference type="ARBA" id="ARBA00009085"/>
    </source>
</evidence>
<evidence type="ECO:0000313" key="10">
    <source>
        <dbReference type="EMBL" id="CAD7659177.1"/>
    </source>
</evidence>
<evidence type="ECO:0000256" key="7">
    <source>
        <dbReference type="ARBA" id="ARBA00022807"/>
    </source>
</evidence>
<dbReference type="InterPro" id="IPR038765">
    <property type="entry name" value="Papain-like_cys_pep_sf"/>
</dbReference>
<dbReference type="GO" id="GO:0005634">
    <property type="term" value="C:nucleus"/>
    <property type="evidence" value="ECO:0007669"/>
    <property type="project" value="TreeGrafter"/>
</dbReference>
<dbReference type="Pfam" id="PF00443">
    <property type="entry name" value="UCH"/>
    <property type="match status" value="1"/>
</dbReference>
<dbReference type="InterPro" id="IPR028889">
    <property type="entry name" value="USP"/>
</dbReference>
<name>A0A7R9QUR7_9ACAR</name>
<protein>
    <recommendedName>
        <fullName evidence="3">ubiquitinyl hydrolase 1</fullName>
        <ecNumber evidence="3">3.4.19.12</ecNumber>
    </recommendedName>
</protein>
<dbReference type="EMBL" id="CAJPVJ010016752">
    <property type="protein sequence ID" value="CAG2176339.1"/>
    <property type="molecule type" value="Genomic_DNA"/>
</dbReference>
<dbReference type="InterPro" id="IPR050164">
    <property type="entry name" value="Peptidase_C19"/>
</dbReference>
<reference evidence="10" key="1">
    <citation type="submission" date="2020-11" db="EMBL/GenBank/DDBJ databases">
        <authorList>
            <person name="Tran Van P."/>
        </authorList>
    </citation>
    <scope>NUCLEOTIDE SEQUENCE</scope>
</reference>
<dbReference type="OrthoDB" id="2248014at2759"/>
<dbReference type="EMBL" id="OC931577">
    <property type="protein sequence ID" value="CAD7659177.1"/>
    <property type="molecule type" value="Genomic_DNA"/>
</dbReference>
<dbReference type="InterPro" id="IPR001394">
    <property type="entry name" value="Peptidase_C19_UCH"/>
</dbReference>
<evidence type="ECO:0000256" key="4">
    <source>
        <dbReference type="ARBA" id="ARBA00022670"/>
    </source>
</evidence>
<dbReference type="PROSITE" id="PS00973">
    <property type="entry name" value="USP_2"/>
    <property type="match status" value="1"/>
</dbReference>
<proteinExistence type="inferred from homology"/>
<keyword evidence="4" id="KW-0645">Protease</keyword>
<feature type="transmembrane region" description="Helical" evidence="8">
    <location>
        <begin position="6"/>
        <end position="25"/>
    </location>
</feature>
<dbReference type="GO" id="GO:0006508">
    <property type="term" value="P:proteolysis"/>
    <property type="evidence" value="ECO:0007669"/>
    <property type="project" value="UniProtKB-KW"/>
</dbReference>
<evidence type="ECO:0000259" key="9">
    <source>
        <dbReference type="PROSITE" id="PS50235"/>
    </source>
</evidence>
<keyword evidence="7" id="KW-0788">Thiol protease</keyword>
<evidence type="ECO:0000256" key="8">
    <source>
        <dbReference type="SAM" id="Phobius"/>
    </source>
</evidence>
<keyword evidence="11" id="KW-1185">Reference proteome</keyword>
<keyword evidence="6" id="KW-0378">Hydrolase</keyword>
<dbReference type="Proteomes" id="UP000728032">
    <property type="component" value="Unassembled WGS sequence"/>
</dbReference>
<comment type="catalytic activity">
    <reaction evidence="1">
        <text>Thiol-dependent hydrolysis of ester, thioester, amide, peptide and isopeptide bonds formed by the C-terminal Gly of ubiquitin (a 76-residue protein attached to proteins as an intracellular targeting signal).</text>
        <dbReference type="EC" id="3.4.19.12"/>
    </reaction>
</comment>
<evidence type="ECO:0000256" key="6">
    <source>
        <dbReference type="ARBA" id="ARBA00022801"/>
    </source>
</evidence>
<dbReference type="GO" id="GO:0016579">
    <property type="term" value="P:protein deubiquitination"/>
    <property type="evidence" value="ECO:0007669"/>
    <property type="project" value="InterPro"/>
</dbReference>
<dbReference type="GO" id="GO:0004843">
    <property type="term" value="F:cysteine-type deubiquitinase activity"/>
    <property type="evidence" value="ECO:0007669"/>
    <property type="project" value="UniProtKB-EC"/>
</dbReference>
<dbReference type="EC" id="3.4.19.12" evidence="3"/>
<keyword evidence="8" id="KW-1133">Transmembrane helix</keyword>
<dbReference type="AlphaFoldDB" id="A0A7R9QUR7"/>
<comment type="similarity">
    <text evidence="2">Belongs to the peptidase C19 family.</text>
</comment>
<evidence type="ECO:0000256" key="1">
    <source>
        <dbReference type="ARBA" id="ARBA00000707"/>
    </source>
</evidence>
<organism evidence="10">
    <name type="scientific">Oppiella nova</name>
    <dbReference type="NCBI Taxonomy" id="334625"/>
    <lineage>
        <taxon>Eukaryota</taxon>
        <taxon>Metazoa</taxon>
        <taxon>Ecdysozoa</taxon>
        <taxon>Arthropoda</taxon>
        <taxon>Chelicerata</taxon>
        <taxon>Arachnida</taxon>
        <taxon>Acari</taxon>
        <taxon>Acariformes</taxon>
        <taxon>Sarcoptiformes</taxon>
        <taxon>Oribatida</taxon>
        <taxon>Brachypylina</taxon>
        <taxon>Oppioidea</taxon>
        <taxon>Oppiidae</taxon>
        <taxon>Oppiella</taxon>
    </lineage>
</organism>
<sequence length="391" mass="44378">MFESNTYLALSALSLGLASVVYVFYGPKPSPNRSRRSKRMANELKCHQSYSCVDVLNALRAHKWTISNEEQDAFELFNVLTATLESELYSALPVYSLKDALLVEGLMGETSPETSPAIHTRVSNLNVCGDNRIVKPLPTKGMLCSQLYCRKCCHKYPLHLDTFDTISLVIPNNVIGIPIQLYECLEKFVSNEIIHEVRCETCIKNSHRLDSQRKSVFVKRLTFAKMPQLLCLQIQRLVWLSDGQPMKRCENIIFPEYLIMDSYVYNSHKSTVDLNLSTTTGLTGGASTPLKGYLNVTDQCPQPQPHPDGDHTVINGNTNPFRIKYRYKLCSVIVHLGDASSGHFICYRRGTETHNQLKWYYISDTTVLEVSLSEVLNSSAYMLFYERVAKY</sequence>
<gene>
    <name evidence="10" type="ORF">ONB1V03_LOCUS15773</name>
</gene>
<accession>A0A7R9QUR7</accession>
<evidence type="ECO:0000256" key="5">
    <source>
        <dbReference type="ARBA" id="ARBA00022786"/>
    </source>
</evidence>